<feature type="domain" description="HTH cro/C1-type" evidence="2">
    <location>
        <begin position="6"/>
        <end position="60"/>
    </location>
</feature>
<proteinExistence type="predicted"/>
<dbReference type="Proteomes" id="UP001529255">
    <property type="component" value="Unassembled WGS sequence"/>
</dbReference>
<evidence type="ECO:0000313" key="3">
    <source>
        <dbReference type="EMBL" id="MDL5042629.1"/>
    </source>
</evidence>
<name>A0ABT7LPR4_9STRE</name>
<protein>
    <submittedName>
        <fullName evidence="3">Helix-turn-helix transcriptional regulator</fullName>
    </submittedName>
</protein>
<dbReference type="EMBL" id="JASUZV010000001">
    <property type="protein sequence ID" value="MDL5042629.1"/>
    <property type="molecule type" value="Genomic_DNA"/>
</dbReference>
<dbReference type="PANTHER" id="PTHR46558">
    <property type="entry name" value="TRACRIPTIONAL REGULATORY PROTEIN-RELATED-RELATED"/>
    <property type="match status" value="1"/>
</dbReference>
<dbReference type="Pfam" id="PF01381">
    <property type="entry name" value="HTH_3"/>
    <property type="match status" value="1"/>
</dbReference>
<sequence length="108" mass="12406">MFKERLKELRNQAGLTQKEIANKFNTSQQSYAKWENGKTNPSQKSLEKLAEFFNVSIDYLIGKSNIKHPESDIDKAIDKSVAYNGKPITNNDREAIKAFLNTYFSNKD</sequence>
<keyword evidence="1" id="KW-0238">DNA-binding</keyword>
<comment type="caution">
    <text evidence="3">The sequence shown here is derived from an EMBL/GenBank/DDBJ whole genome shotgun (WGS) entry which is preliminary data.</text>
</comment>
<dbReference type="SMART" id="SM00530">
    <property type="entry name" value="HTH_XRE"/>
    <property type="match status" value="1"/>
</dbReference>
<dbReference type="Gene3D" id="1.10.260.40">
    <property type="entry name" value="lambda repressor-like DNA-binding domains"/>
    <property type="match status" value="1"/>
</dbReference>
<evidence type="ECO:0000259" key="2">
    <source>
        <dbReference type="PROSITE" id="PS50943"/>
    </source>
</evidence>
<dbReference type="InterPro" id="IPR010982">
    <property type="entry name" value="Lambda_DNA-bd_dom_sf"/>
</dbReference>
<accession>A0ABT7LPR4</accession>
<keyword evidence="4" id="KW-1185">Reference proteome</keyword>
<evidence type="ECO:0000313" key="4">
    <source>
        <dbReference type="Proteomes" id="UP001529255"/>
    </source>
</evidence>
<dbReference type="PROSITE" id="PS50943">
    <property type="entry name" value="HTH_CROC1"/>
    <property type="match status" value="1"/>
</dbReference>
<gene>
    <name evidence="3" type="ORF">QRD39_00695</name>
</gene>
<dbReference type="RefSeq" id="WP_285955302.1">
    <property type="nucleotide sequence ID" value="NZ_JASUZV010000001.1"/>
</dbReference>
<dbReference type="InterPro" id="IPR001387">
    <property type="entry name" value="Cro/C1-type_HTH"/>
</dbReference>
<reference evidence="3 4" key="1">
    <citation type="submission" date="2023-06" db="EMBL/GenBank/DDBJ databases">
        <title>A potential novel species of Streptococcus isolated from human milk sample.</title>
        <authorList>
            <person name="Nguyen H.V."/>
            <person name="Trinh A.T.V."/>
            <person name="Hoang A.T.L."/>
            <person name="Bui L.N.H."/>
            <person name="Tran Q.T.L."/>
            <person name="Trinh T."/>
        </authorList>
    </citation>
    <scope>NUCLEOTIDE SEQUENCE [LARGE SCALE GENOMIC DNA]</scope>
    <source>
        <strain evidence="3 4">VTCC 12812</strain>
    </source>
</reference>
<dbReference type="CDD" id="cd00093">
    <property type="entry name" value="HTH_XRE"/>
    <property type="match status" value="1"/>
</dbReference>
<evidence type="ECO:0000256" key="1">
    <source>
        <dbReference type="ARBA" id="ARBA00023125"/>
    </source>
</evidence>
<dbReference type="SUPFAM" id="SSF47413">
    <property type="entry name" value="lambda repressor-like DNA-binding domains"/>
    <property type="match status" value="1"/>
</dbReference>
<dbReference type="PANTHER" id="PTHR46558:SF11">
    <property type="entry name" value="HTH-TYPE TRANSCRIPTIONAL REGULATOR XRE"/>
    <property type="match status" value="1"/>
</dbReference>
<organism evidence="3 4">
    <name type="scientific">Streptococcus raffinosi</name>
    <dbReference type="NCBI Taxonomy" id="3053355"/>
    <lineage>
        <taxon>Bacteria</taxon>
        <taxon>Bacillati</taxon>
        <taxon>Bacillota</taxon>
        <taxon>Bacilli</taxon>
        <taxon>Lactobacillales</taxon>
        <taxon>Streptococcaceae</taxon>
        <taxon>Streptococcus</taxon>
    </lineage>
</organism>